<dbReference type="Proteomes" id="UP000011988">
    <property type="component" value="Unassembled WGS sequence"/>
</dbReference>
<dbReference type="EMBL" id="ANIK01000094">
    <property type="protein sequence ID" value="EMJ91943.1"/>
    <property type="molecule type" value="Genomic_DNA"/>
</dbReference>
<sequence length="53" mass="6253">MEIEKKKSDIFSKESILKLSQPDNSLVHLGRKTSSIQIRKRIRFSANFYLSHF</sequence>
<dbReference type="AlphaFoldDB" id="M6CSS7"/>
<comment type="caution">
    <text evidence="1">The sequence shown here is derived from an EMBL/GenBank/DDBJ whole genome shotgun (WGS) entry which is preliminary data.</text>
</comment>
<name>M6CSS7_9LEPT</name>
<proteinExistence type="predicted"/>
<evidence type="ECO:0000313" key="2">
    <source>
        <dbReference type="Proteomes" id="UP000011988"/>
    </source>
</evidence>
<reference evidence="1 2" key="1">
    <citation type="submission" date="2013-01" db="EMBL/GenBank/DDBJ databases">
        <authorList>
            <person name="Harkins D.M."/>
            <person name="Durkin A.S."/>
            <person name="Brinkac L.M."/>
            <person name="Haft D.H."/>
            <person name="Selengut J.D."/>
            <person name="Sanka R."/>
            <person name="DePew J."/>
            <person name="Purushe J."/>
            <person name="Galloway R.L."/>
            <person name="Vinetz J.M."/>
            <person name="Sutton G.G."/>
            <person name="Nierman W.C."/>
            <person name="Fouts D.E."/>
        </authorList>
    </citation>
    <scope>NUCLEOTIDE SEQUENCE [LARGE SCALE GENOMIC DNA]</scope>
    <source>
        <strain evidence="1 2">79601</strain>
    </source>
</reference>
<organism evidence="1 2">
    <name type="scientific">Leptospira alstonii serovar Sichuan str. 79601</name>
    <dbReference type="NCBI Taxonomy" id="1218565"/>
    <lineage>
        <taxon>Bacteria</taxon>
        <taxon>Pseudomonadati</taxon>
        <taxon>Spirochaetota</taxon>
        <taxon>Spirochaetia</taxon>
        <taxon>Leptospirales</taxon>
        <taxon>Leptospiraceae</taxon>
        <taxon>Leptospira</taxon>
    </lineage>
</organism>
<accession>M6CSS7</accession>
<gene>
    <name evidence="1" type="ORF">LEP1GSC194_0673</name>
</gene>
<protein>
    <submittedName>
        <fullName evidence="1">Uncharacterized protein</fullName>
    </submittedName>
</protein>
<evidence type="ECO:0000313" key="1">
    <source>
        <dbReference type="EMBL" id="EMJ91943.1"/>
    </source>
</evidence>
<dbReference type="PATRIC" id="fig|1218565.3.peg.3788"/>